<dbReference type="PROSITE" id="PS00018">
    <property type="entry name" value="EF_HAND_1"/>
    <property type="match status" value="3"/>
</dbReference>
<dbReference type="AlphaFoldDB" id="A0A7R8CJR6"/>
<dbReference type="Pfam" id="PF13499">
    <property type="entry name" value="EF-hand_7"/>
    <property type="match status" value="2"/>
</dbReference>
<dbReference type="PANTHER" id="PTHR23048">
    <property type="entry name" value="MYOSIN LIGHT CHAIN 1, 3"/>
    <property type="match status" value="1"/>
</dbReference>
<proteinExistence type="predicted"/>
<dbReference type="CDD" id="cd00051">
    <property type="entry name" value="EFh"/>
    <property type="match status" value="1"/>
</dbReference>
<dbReference type="GO" id="GO:0005509">
    <property type="term" value="F:calcium ion binding"/>
    <property type="evidence" value="ECO:0007669"/>
    <property type="project" value="InterPro"/>
</dbReference>
<gene>
    <name evidence="5" type="ORF">LSAA_4786</name>
</gene>
<dbReference type="PROSITE" id="PS50222">
    <property type="entry name" value="EF_HAND_2"/>
    <property type="match status" value="4"/>
</dbReference>
<dbReference type="Gene3D" id="1.10.238.10">
    <property type="entry name" value="EF-hand"/>
    <property type="match status" value="3"/>
</dbReference>
<evidence type="ECO:0000313" key="6">
    <source>
        <dbReference type="Proteomes" id="UP000675881"/>
    </source>
</evidence>
<dbReference type="OrthoDB" id="26525at2759"/>
<dbReference type="InterPro" id="IPR050230">
    <property type="entry name" value="CALM/Myosin/TropC-like"/>
</dbReference>
<dbReference type="SUPFAM" id="SSF47473">
    <property type="entry name" value="EF-hand"/>
    <property type="match status" value="1"/>
</dbReference>
<keyword evidence="1" id="KW-0677">Repeat</keyword>
<name>A0A7R8CJR6_LEPSM</name>
<dbReference type="InterPro" id="IPR002048">
    <property type="entry name" value="EF_hand_dom"/>
</dbReference>
<organism evidence="5 6">
    <name type="scientific">Lepeophtheirus salmonis</name>
    <name type="common">Salmon louse</name>
    <name type="synonym">Caligus salmonis</name>
    <dbReference type="NCBI Taxonomy" id="72036"/>
    <lineage>
        <taxon>Eukaryota</taxon>
        <taxon>Metazoa</taxon>
        <taxon>Ecdysozoa</taxon>
        <taxon>Arthropoda</taxon>
        <taxon>Crustacea</taxon>
        <taxon>Multicrustacea</taxon>
        <taxon>Hexanauplia</taxon>
        <taxon>Copepoda</taxon>
        <taxon>Siphonostomatoida</taxon>
        <taxon>Caligidae</taxon>
        <taxon>Lepeophtheirus</taxon>
    </lineage>
</organism>
<evidence type="ECO:0000256" key="2">
    <source>
        <dbReference type="ARBA" id="ARBA00022837"/>
    </source>
</evidence>
<feature type="domain" description="EF-hand" evidence="4">
    <location>
        <begin position="29"/>
        <end position="64"/>
    </location>
</feature>
<evidence type="ECO:0000313" key="5">
    <source>
        <dbReference type="EMBL" id="CAF2844214.1"/>
    </source>
</evidence>
<feature type="domain" description="EF-hand" evidence="4">
    <location>
        <begin position="102"/>
        <end position="137"/>
    </location>
</feature>
<dbReference type="InterPro" id="IPR018247">
    <property type="entry name" value="EF_Hand_1_Ca_BS"/>
</dbReference>
<dbReference type="GO" id="GO:0016460">
    <property type="term" value="C:myosin II complex"/>
    <property type="evidence" value="ECO:0007669"/>
    <property type="project" value="TreeGrafter"/>
</dbReference>
<dbReference type="Proteomes" id="UP000675881">
    <property type="component" value="Chromosome 14"/>
</dbReference>
<feature type="domain" description="EF-hand" evidence="4">
    <location>
        <begin position="65"/>
        <end position="100"/>
    </location>
</feature>
<evidence type="ECO:0000256" key="1">
    <source>
        <dbReference type="ARBA" id="ARBA00022737"/>
    </source>
</evidence>
<dbReference type="InterPro" id="IPR011992">
    <property type="entry name" value="EF-hand-dom_pair"/>
</dbReference>
<keyword evidence="2" id="KW-0106">Calcium</keyword>
<sequence>MSYTSSFLSFGTDQRVNVGTIHISNFETTDTRILYNVLKAIVYNGDGYISAKELGVLMRTMGRNPTEDEILNMMNEIDIDHNGKLDFAEFTIMMHERLRGDDMEQEIKQAFRVFDRNGDGFISKSEFKHCMMHFGERFTDDEVEEMISEADSNNDGKIDYTEFSQMILKELNMDNASNSVSSTSKGLKKHSI</sequence>
<accession>A0A7R8CJR6</accession>
<evidence type="ECO:0000259" key="4">
    <source>
        <dbReference type="PROSITE" id="PS50222"/>
    </source>
</evidence>
<dbReference type="FunFam" id="1.10.238.10:FF:000001">
    <property type="entry name" value="Calmodulin 1"/>
    <property type="match status" value="1"/>
</dbReference>
<comment type="function">
    <text evidence="3">Troponin is the central regulatory protein of striated muscle contraction. Tn consists of three components: Tn-I which is the inhibitor of actomyosin ATPase, Tn-T which contains the binding site for tropomyosin and Tn-C. The binding of calcium to Tn-C abolishes the inhibitory action of Tn on actin filaments.</text>
</comment>
<protein>
    <submittedName>
        <fullName evidence="5">CALM</fullName>
    </submittedName>
</protein>
<feature type="domain" description="EF-hand" evidence="4">
    <location>
        <begin position="138"/>
        <end position="173"/>
    </location>
</feature>
<evidence type="ECO:0000256" key="3">
    <source>
        <dbReference type="ARBA" id="ARBA00037722"/>
    </source>
</evidence>
<dbReference type="EMBL" id="HG994593">
    <property type="protein sequence ID" value="CAF2844214.1"/>
    <property type="molecule type" value="Genomic_DNA"/>
</dbReference>
<reference evidence="5" key="1">
    <citation type="submission" date="2021-02" db="EMBL/GenBank/DDBJ databases">
        <authorList>
            <person name="Bekaert M."/>
        </authorList>
    </citation>
    <scope>NUCLEOTIDE SEQUENCE</scope>
    <source>
        <strain evidence="5">IoA-00</strain>
    </source>
</reference>
<dbReference type="SMART" id="SM00054">
    <property type="entry name" value="EFh"/>
    <property type="match status" value="4"/>
</dbReference>
<keyword evidence="6" id="KW-1185">Reference proteome</keyword>
<dbReference type="PANTHER" id="PTHR23048:SF0">
    <property type="entry name" value="CALMODULIN LIKE 3"/>
    <property type="match status" value="1"/>
</dbReference>